<protein>
    <submittedName>
        <fullName evidence="1">Uncharacterized protein</fullName>
    </submittedName>
</protein>
<gene>
    <name evidence="1" type="ORF">NCGR_LOCUS53337</name>
</gene>
<evidence type="ECO:0000313" key="2">
    <source>
        <dbReference type="Proteomes" id="UP000604825"/>
    </source>
</evidence>
<keyword evidence="2" id="KW-1185">Reference proteome</keyword>
<evidence type="ECO:0000313" key="1">
    <source>
        <dbReference type="EMBL" id="CAD6270041.1"/>
    </source>
</evidence>
<dbReference type="Proteomes" id="UP000604825">
    <property type="component" value="Unassembled WGS sequence"/>
</dbReference>
<organism evidence="1 2">
    <name type="scientific">Miscanthus lutarioriparius</name>
    <dbReference type="NCBI Taxonomy" id="422564"/>
    <lineage>
        <taxon>Eukaryota</taxon>
        <taxon>Viridiplantae</taxon>
        <taxon>Streptophyta</taxon>
        <taxon>Embryophyta</taxon>
        <taxon>Tracheophyta</taxon>
        <taxon>Spermatophyta</taxon>
        <taxon>Magnoliopsida</taxon>
        <taxon>Liliopsida</taxon>
        <taxon>Poales</taxon>
        <taxon>Poaceae</taxon>
        <taxon>PACMAD clade</taxon>
        <taxon>Panicoideae</taxon>
        <taxon>Andropogonodae</taxon>
        <taxon>Andropogoneae</taxon>
        <taxon>Saccharinae</taxon>
        <taxon>Miscanthus</taxon>
    </lineage>
</organism>
<dbReference type="AlphaFoldDB" id="A0A811RJ29"/>
<name>A0A811RJ29_9POAL</name>
<sequence length="99" mass="12051">MRVLELEDIHSEAAVITEPPHEAAAGVEELAAQLWHPRRRGQGLRARRRRHRVLWRDQWNQWRRRRVLGFWLFVPYLQLQWQAFHKVVRCWASKNFMTG</sequence>
<proteinExistence type="predicted"/>
<reference evidence="1" key="1">
    <citation type="submission" date="2020-10" db="EMBL/GenBank/DDBJ databases">
        <authorList>
            <person name="Han B."/>
            <person name="Lu T."/>
            <person name="Zhao Q."/>
            <person name="Huang X."/>
            <person name="Zhao Y."/>
        </authorList>
    </citation>
    <scope>NUCLEOTIDE SEQUENCE</scope>
</reference>
<accession>A0A811RJ29</accession>
<comment type="caution">
    <text evidence="1">The sequence shown here is derived from an EMBL/GenBank/DDBJ whole genome shotgun (WGS) entry which is preliminary data.</text>
</comment>
<feature type="non-terminal residue" evidence="1">
    <location>
        <position position="1"/>
    </location>
</feature>
<dbReference type="EMBL" id="CAJGYO010000015">
    <property type="protein sequence ID" value="CAD6270041.1"/>
    <property type="molecule type" value="Genomic_DNA"/>
</dbReference>